<dbReference type="SUPFAM" id="SSF88723">
    <property type="entry name" value="PIN domain-like"/>
    <property type="match status" value="1"/>
</dbReference>
<sequence length="145" mass="15727">MPSAGPGASELVFLDANVLFSASLGGEVFEAIWLGARKGRYRLATSPYCLLEARENLVRKRPQALRGLKDRLKVVRLVPEAKGEAWMEGLVPEKDLPFLAAAVAAGASVLLTGDTRHFGPLMARQDLPLRVLTPGDFIRSFRPSG</sequence>
<dbReference type="InterPro" id="IPR029060">
    <property type="entry name" value="PIN-like_dom_sf"/>
</dbReference>
<dbReference type="RefSeq" id="WP_028494716.1">
    <property type="nucleotide sequence ID" value="NZ_CP014141.1"/>
</dbReference>
<feature type="domain" description="PIN" evidence="1">
    <location>
        <begin position="12"/>
        <end position="116"/>
    </location>
</feature>
<name>A0A109QJF6_9DEIN</name>
<evidence type="ECO:0000313" key="3">
    <source>
        <dbReference type="Proteomes" id="UP000061630"/>
    </source>
</evidence>
<dbReference type="KEGG" id="tpar:AV541_00070"/>
<organism evidence="2 3">
    <name type="scientific">Thermus parvatiensis</name>
    <dbReference type="NCBI Taxonomy" id="456163"/>
    <lineage>
        <taxon>Bacteria</taxon>
        <taxon>Thermotogati</taxon>
        <taxon>Deinococcota</taxon>
        <taxon>Deinococci</taxon>
        <taxon>Thermales</taxon>
        <taxon>Thermaceae</taxon>
        <taxon>Thermus</taxon>
    </lineage>
</organism>
<gene>
    <name evidence="2" type="ORF">AV541_00070</name>
</gene>
<evidence type="ECO:0000259" key="1">
    <source>
        <dbReference type="Pfam" id="PF13470"/>
    </source>
</evidence>
<dbReference type="EMBL" id="CP014141">
    <property type="protein sequence ID" value="AMA74839.1"/>
    <property type="molecule type" value="Genomic_DNA"/>
</dbReference>
<dbReference type="InterPro" id="IPR002716">
    <property type="entry name" value="PIN_dom"/>
</dbReference>
<reference evidence="2 3" key="1">
    <citation type="submission" date="2016-01" db="EMBL/GenBank/DDBJ databases">
        <title>Genome sequence of Thermus parvatiensis, a thermophile isolated from a hot water spring.</title>
        <authorList>
            <person name="Tripathi C."/>
            <person name="Lal R."/>
        </authorList>
    </citation>
    <scope>NUCLEOTIDE SEQUENCE [LARGE SCALE GENOMIC DNA]</scope>
    <source>
        <strain evidence="2 3">RL</strain>
    </source>
</reference>
<dbReference type="AlphaFoldDB" id="A0A109QJF6"/>
<dbReference type="GO" id="GO:0003677">
    <property type="term" value="F:DNA binding"/>
    <property type="evidence" value="ECO:0007669"/>
    <property type="project" value="UniProtKB-KW"/>
</dbReference>
<proteinExistence type="predicted"/>
<dbReference type="Pfam" id="PF13470">
    <property type="entry name" value="PIN_3"/>
    <property type="match status" value="1"/>
</dbReference>
<protein>
    <submittedName>
        <fullName evidence="2">DNA-binding protein</fullName>
    </submittedName>
</protein>
<keyword evidence="2" id="KW-0238">DNA-binding</keyword>
<evidence type="ECO:0000313" key="2">
    <source>
        <dbReference type="EMBL" id="AMA74839.1"/>
    </source>
</evidence>
<dbReference type="Proteomes" id="UP000061630">
    <property type="component" value="Chromosome"/>
</dbReference>
<accession>A0A109QJF6</accession>